<dbReference type="PRINTS" id="PR01590">
    <property type="entry name" value="HTHFIS"/>
</dbReference>
<evidence type="ECO:0000259" key="5">
    <source>
        <dbReference type="Pfam" id="PF02954"/>
    </source>
</evidence>
<dbReference type="EMBL" id="LT629787">
    <property type="protein sequence ID" value="SDU19027.1"/>
    <property type="molecule type" value="Genomic_DNA"/>
</dbReference>
<feature type="region of interest" description="Disordered" evidence="4">
    <location>
        <begin position="1"/>
        <end position="35"/>
    </location>
</feature>
<dbReference type="GO" id="GO:0043565">
    <property type="term" value="F:sequence-specific DNA binding"/>
    <property type="evidence" value="ECO:0007669"/>
    <property type="project" value="InterPro"/>
</dbReference>
<dbReference type="NCBIfam" id="NF001659">
    <property type="entry name" value="PRK00430.1"/>
    <property type="match status" value="1"/>
</dbReference>
<sequence length="110" mass="12122">MTLLNTFQTNGTLPVSDTTEPSPESLGAHSSNLTPNATLRDSVEQALHNYFNHLDGQDVTDVYNMVLSEVEAPLLESVMDYVKGNQTRASEVLGLNRGTLRKKLKQYGLL</sequence>
<gene>
    <name evidence="6" type="ORF">SAMN05216210_2308</name>
</gene>
<keyword evidence="2 6" id="KW-0238">DNA-binding</keyword>
<dbReference type="Gene3D" id="1.10.10.60">
    <property type="entry name" value="Homeodomain-like"/>
    <property type="match status" value="1"/>
</dbReference>
<accession>A0A1H2GHD4</accession>
<dbReference type="InterPro" id="IPR002197">
    <property type="entry name" value="HTH_Fis"/>
</dbReference>
<feature type="domain" description="DNA binding HTH" evidence="5">
    <location>
        <begin position="67"/>
        <end position="107"/>
    </location>
</feature>
<dbReference type="FunFam" id="1.10.10.60:FF:000006">
    <property type="entry name" value="DNA-binding protein Fis"/>
    <property type="match status" value="1"/>
</dbReference>
<evidence type="ECO:0000256" key="2">
    <source>
        <dbReference type="ARBA" id="ARBA00023125"/>
    </source>
</evidence>
<dbReference type="Pfam" id="PF02954">
    <property type="entry name" value="HTH_8"/>
    <property type="match status" value="1"/>
</dbReference>
<reference evidence="7" key="1">
    <citation type="submission" date="2016-10" db="EMBL/GenBank/DDBJ databases">
        <authorList>
            <person name="Varghese N."/>
            <person name="Submissions S."/>
        </authorList>
    </citation>
    <scope>NUCLEOTIDE SEQUENCE [LARGE SCALE GENOMIC DNA]</scope>
    <source>
        <strain evidence="7">CECT 8338</strain>
    </source>
</reference>
<dbReference type="PRINTS" id="PR01591">
    <property type="entry name" value="DNABINDNGFIS"/>
</dbReference>
<evidence type="ECO:0000256" key="3">
    <source>
        <dbReference type="ARBA" id="ARBA00029540"/>
    </source>
</evidence>
<evidence type="ECO:0000256" key="4">
    <source>
        <dbReference type="SAM" id="MobiDB-lite"/>
    </source>
</evidence>
<name>A0A1H2GHD4_9GAMM</name>
<dbReference type="GO" id="GO:0045893">
    <property type="term" value="P:positive regulation of DNA-templated transcription"/>
    <property type="evidence" value="ECO:0007669"/>
    <property type="project" value="UniProtKB-ARBA"/>
</dbReference>
<dbReference type="InterPro" id="IPR009057">
    <property type="entry name" value="Homeodomain-like_sf"/>
</dbReference>
<dbReference type="PANTHER" id="PTHR47918:SF1">
    <property type="entry name" value="DNA-BINDING PROTEIN FIS"/>
    <property type="match status" value="1"/>
</dbReference>
<dbReference type="InterPro" id="IPR005412">
    <property type="entry name" value="Fis_DNA-bd"/>
</dbReference>
<dbReference type="SUPFAM" id="SSF46689">
    <property type="entry name" value="Homeodomain-like"/>
    <property type="match status" value="1"/>
</dbReference>
<dbReference type="STRING" id="1434072.SAMN05216210_2308"/>
<evidence type="ECO:0000256" key="1">
    <source>
        <dbReference type="ARBA" id="ARBA00008559"/>
    </source>
</evidence>
<dbReference type="PANTHER" id="PTHR47918">
    <property type="entry name" value="DNA-BINDING PROTEIN FIS"/>
    <property type="match status" value="1"/>
</dbReference>
<organism evidence="6 7">
    <name type="scientific">Halopseudomonas salegens</name>
    <dbReference type="NCBI Taxonomy" id="1434072"/>
    <lineage>
        <taxon>Bacteria</taxon>
        <taxon>Pseudomonadati</taxon>
        <taxon>Pseudomonadota</taxon>
        <taxon>Gammaproteobacteria</taxon>
        <taxon>Pseudomonadales</taxon>
        <taxon>Pseudomonadaceae</taxon>
        <taxon>Halopseudomonas</taxon>
    </lineage>
</organism>
<comment type="similarity">
    <text evidence="1">Belongs to the transcriptional regulatory Fis family.</text>
</comment>
<dbReference type="OrthoDB" id="9802388at2"/>
<proteinExistence type="inferred from homology"/>
<keyword evidence="7" id="KW-1185">Reference proteome</keyword>
<protein>
    <recommendedName>
        <fullName evidence="3">Putative Fis-like DNA-binding protein</fullName>
    </recommendedName>
</protein>
<dbReference type="Proteomes" id="UP000243924">
    <property type="component" value="Chromosome I"/>
</dbReference>
<dbReference type="AlphaFoldDB" id="A0A1H2GHD4"/>
<evidence type="ECO:0000313" key="6">
    <source>
        <dbReference type="EMBL" id="SDU19027.1"/>
    </source>
</evidence>
<dbReference type="RefSeq" id="WP_092387045.1">
    <property type="nucleotide sequence ID" value="NZ_LT629787.1"/>
</dbReference>
<dbReference type="InterPro" id="IPR050207">
    <property type="entry name" value="Trans_regulatory_Fis"/>
</dbReference>
<evidence type="ECO:0000313" key="7">
    <source>
        <dbReference type="Proteomes" id="UP000243924"/>
    </source>
</evidence>